<evidence type="ECO:0000313" key="2">
    <source>
        <dbReference type="Proteomes" id="UP000554482"/>
    </source>
</evidence>
<gene>
    <name evidence="1" type="ORF">FRX31_008026</name>
</gene>
<evidence type="ECO:0000313" key="1">
    <source>
        <dbReference type="EMBL" id="KAF5202387.1"/>
    </source>
</evidence>
<name>A0A7J6X036_THATH</name>
<dbReference type="Proteomes" id="UP000554482">
    <property type="component" value="Unassembled WGS sequence"/>
</dbReference>
<protein>
    <submittedName>
        <fullName evidence="1">Uncharacterized protein</fullName>
    </submittedName>
</protein>
<comment type="caution">
    <text evidence="1">The sequence shown here is derived from an EMBL/GenBank/DDBJ whole genome shotgun (WGS) entry which is preliminary data.</text>
</comment>
<dbReference type="EMBL" id="JABWDY010008181">
    <property type="protein sequence ID" value="KAF5202387.1"/>
    <property type="molecule type" value="Genomic_DNA"/>
</dbReference>
<sequence>MFIFQWERRGACFEVNLNENDYGDENLKESDLGRSRTHKVVHGFDINLYLQEEIEETRVEELCVDGEYKKVDSCVSIRKLHKEDGCDENGRLKNKFFSKDAEDS</sequence>
<dbReference type="AlphaFoldDB" id="A0A7J6X036"/>
<accession>A0A7J6X036</accession>
<proteinExistence type="predicted"/>
<organism evidence="1 2">
    <name type="scientific">Thalictrum thalictroides</name>
    <name type="common">Rue-anemone</name>
    <name type="synonym">Anemone thalictroides</name>
    <dbReference type="NCBI Taxonomy" id="46969"/>
    <lineage>
        <taxon>Eukaryota</taxon>
        <taxon>Viridiplantae</taxon>
        <taxon>Streptophyta</taxon>
        <taxon>Embryophyta</taxon>
        <taxon>Tracheophyta</taxon>
        <taxon>Spermatophyta</taxon>
        <taxon>Magnoliopsida</taxon>
        <taxon>Ranunculales</taxon>
        <taxon>Ranunculaceae</taxon>
        <taxon>Thalictroideae</taxon>
        <taxon>Thalictrum</taxon>
    </lineage>
</organism>
<reference evidence="1 2" key="1">
    <citation type="submission" date="2020-06" db="EMBL/GenBank/DDBJ databases">
        <title>Transcriptomic and genomic resources for Thalictrum thalictroides and T. hernandezii: Facilitating candidate gene discovery in an emerging model plant lineage.</title>
        <authorList>
            <person name="Arias T."/>
            <person name="Riano-Pachon D.M."/>
            <person name="Di Stilio V.S."/>
        </authorList>
    </citation>
    <scope>NUCLEOTIDE SEQUENCE [LARGE SCALE GENOMIC DNA]</scope>
    <source>
        <strain evidence="2">cv. WT478/WT964</strain>
        <tissue evidence="1">Leaves</tissue>
    </source>
</reference>
<keyword evidence="2" id="KW-1185">Reference proteome</keyword>